<keyword evidence="3" id="KW-0862">Zinc</keyword>
<sequence length="477" mass="55356">MKFNVKCGICGDEFREPCIIQCGHSFCKVCISSNVTKREYTCPICGQSLNKTPKNFTIKNTALRLLLSKYINKKYKLKLLINQNDTLIEEAQKLKNEFSLERQQTATLKTKILDCEQNHTDFASLIRENNEIRQTMSSLGMVKAQNGEFRKINKPENSKSPRLIKKNDLESVAQEKLIELQQSLDELKAKFKGMTLDLEKRTSLINSLTHENVSLKAKIKNQKVNNEIIYREKRTVDNENAQLKINLMDYDKKISENSAFSCEIKELKALVKTYEIEIDNLNRTKQNNLTDIEKLKEKAQKANMKISEFSPFIKENLMLQEKLSKAETDKQNLIGQIGTKNKIIEDLNQKLENFKQNERNLIRDNENLQKEIKSLKKIIKKNKIIEKIRAEHTINDTSPDFISKSRIIESFEREKLPTISSKKKFIDKDNDEIKKVIDEQNISNRVQGTSKFRVNLTNSAARLMLYSPKKNHDFVGK</sequence>
<organism evidence="7 8">
    <name type="scientific">Stentor coeruleus</name>
    <dbReference type="NCBI Taxonomy" id="5963"/>
    <lineage>
        <taxon>Eukaryota</taxon>
        <taxon>Sar</taxon>
        <taxon>Alveolata</taxon>
        <taxon>Ciliophora</taxon>
        <taxon>Postciliodesmatophora</taxon>
        <taxon>Heterotrichea</taxon>
        <taxon>Heterotrichida</taxon>
        <taxon>Stentoridae</taxon>
        <taxon>Stentor</taxon>
    </lineage>
</organism>
<dbReference type="PROSITE" id="PS50089">
    <property type="entry name" value="ZF_RING_2"/>
    <property type="match status" value="1"/>
</dbReference>
<evidence type="ECO:0000256" key="5">
    <source>
        <dbReference type="SAM" id="Coils"/>
    </source>
</evidence>
<accession>A0A1R2BV35</accession>
<proteinExistence type="predicted"/>
<evidence type="ECO:0000256" key="2">
    <source>
        <dbReference type="ARBA" id="ARBA00022771"/>
    </source>
</evidence>
<evidence type="ECO:0000259" key="6">
    <source>
        <dbReference type="PROSITE" id="PS50089"/>
    </source>
</evidence>
<evidence type="ECO:0000256" key="3">
    <source>
        <dbReference type="ARBA" id="ARBA00022833"/>
    </source>
</evidence>
<gene>
    <name evidence="7" type="ORF">SteCoe_19052</name>
</gene>
<dbReference type="EMBL" id="MPUH01000415">
    <property type="protein sequence ID" value="OMJ80624.1"/>
    <property type="molecule type" value="Genomic_DNA"/>
</dbReference>
<feature type="coiled-coil region" evidence="5">
    <location>
        <begin position="170"/>
        <end position="225"/>
    </location>
</feature>
<keyword evidence="2 4" id="KW-0863">Zinc-finger</keyword>
<dbReference type="SMART" id="SM00184">
    <property type="entry name" value="RING"/>
    <property type="match status" value="1"/>
</dbReference>
<feature type="domain" description="RING-type" evidence="6">
    <location>
        <begin position="7"/>
        <end position="45"/>
    </location>
</feature>
<dbReference type="CDD" id="cd16449">
    <property type="entry name" value="RING-HC"/>
    <property type="match status" value="1"/>
</dbReference>
<evidence type="ECO:0000313" key="8">
    <source>
        <dbReference type="Proteomes" id="UP000187209"/>
    </source>
</evidence>
<evidence type="ECO:0000256" key="1">
    <source>
        <dbReference type="ARBA" id="ARBA00022723"/>
    </source>
</evidence>
<evidence type="ECO:0000256" key="4">
    <source>
        <dbReference type="PROSITE-ProRule" id="PRU00175"/>
    </source>
</evidence>
<keyword evidence="8" id="KW-1185">Reference proteome</keyword>
<evidence type="ECO:0000313" key="7">
    <source>
        <dbReference type="EMBL" id="OMJ80624.1"/>
    </source>
</evidence>
<dbReference type="PROSITE" id="PS00518">
    <property type="entry name" value="ZF_RING_1"/>
    <property type="match status" value="1"/>
</dbReference>
<dbReference type="AlphaFoldDB" id="A0A1R2BV35"/>
<dbReference type="SUPFAM" id="SSF57850">
    <property type="entry name" value="RING/U-box"/>
    <property type="match status" value="1"/>
</dbReference>
<dbReference type="InterPro" id="IPR017907">
    <property type="entry name" value="Znf_RING_CS"/>
</dbReference>
<dbReference type="InterPro" id="IPR001841">
    <property type="entry name" value="Znf_RING"/>
</dbReference>
<reference evidence="7 8" key="1">
    <citation type="submission" date="2016-11" db="EMBL/GenBank/DDBJ databases">
        <title>The macronuclear genome of Stentor coeruleus: a giant cell with tiny introns.</title>
        <authorList>
            <person name="Slabodnick M."/>
            <person name="Ruby J.G."/>
            <person name="Reiff S.B."/>
            <person name="Swart E.C."/>
            <person name="Gosai S."/>
            <person name="Prabakaran S."/>
            <person name="Witkowska E."/>
            <person name="Larue G.E."/>
            <person name="Fisher S."/>
            <person name="Freeman R.M."/>
            <person name="Gunawardena J."/>
            <person name="Chu W."/>
            <person name="Stover N.A."/>
            <person name="Gregory B.D."/>
            <person name="Nowacki M."/>
            <person name="Derisi J."/>
            <person name="Roy S.W."/>
            <person name="Marshall W.F."/>
            <person name="Sood P."/>
        </authorList>
    </citation>
    <scope>NUCLEOTIDE SEQUENCE [LARGE SCALE GENOMIC DNA]</scope>
    <source>
        <strain evidence="7">WM001</strain>
    </source>
</reference>
<keyword evidence="5" id="KW-0175">Coiled coil</keyword>
<keyword evidence="1" id="KW-0479">Metal-binding</keyword>
<feature type="coiled-coil region" evidence="5">
    <location>
        <begin position="77"/>
        <end position="104"/>
    </location>
</feature>
<dbReference type="Gene3D" id="3.30.40.10">
    <property type="entry name" value="Zinc/RING finger domain, C3HC4 (zinc finger)"/>
    <property type="match status" value="1"/>
</dbReference>
<dbReference type="InterPro" id="IPR013083">
    <property type="entry name" value="Znf_RING/FYVE/PHD"/>
</dbReference>
<dbReference type="Proteomes" id="UP000187209">
    <property type="component" value="Unassembled WGS sequence"/>
</dbReference>
<dbReference type="Pfam" id="PF13445">
    <property type="entry name" value="zf-RING_UBOX"/>
    <property type="match status" value="1"/>
</dbReference>
<feature type="coiled-coil region" evidence="5">
    <location>
        <begin position="264"/>
        <end position="385"/>
    </location>
</feature>
<dbReference type="OrthoDB" id="313168at2759"/>
<dbReference type="GO" id="GO:0008270">
    <property type="term" value="F:zinc ion binding"/>
    <property type="evidence" value="ECO:0007669"/>
    <property type="project" value="UniProtKB-KW"/>
</dbReference>
<comment type="caution">
    <text evidence="7">The sequence shown here is derived from an EMBL/GenBank/DDBJ whole genome shotgun (WGS) entry which is preliminary data.</text>
</comment>
<protein>
    <recommendedName>
        <fullName evidence="6">RING-type domain-containing protein</fullName>
    </recommendedName>
</protein>
<dbReference type="InterPro" id="IPR027370">
    <property type="entry name" value="Znf-RING_euk"/>
</dbReference>
<name>A0A1R2BV35_9CILI</name>